<evidence type="ECO:0000256" key="4">
    <source>
        <dbReference type="ARBA" id="ARBA00022989"/>
    </source>
</evidence>
<proteinExistence type="inferred from homology"/>
<dbReference type="AlphaFoldDB" id="A0A1L0E2P7"/>
<dbReference type="GO" id="GO:0006882">
    <property type="term" value="P:intracellular zinc ion homeostasis"/>
    <property type="evidence" value="ECO:0007669"/>
    <property type="project" value="TreeGrafter"/>
</dbReference>
<feature type="transmembrane region" description="Helical" evidence="7">
    <location>
        <begin position="167"/>
        <end position="186"/>
    </location>
</feature>
<reference evidence="8 9" key="1">
    <citation type="submission" date="2016-10" db="EMBL/GenBank/DDBJ databases">
        <authorList>
            <person name="de Groot N.N."/>
        </authorList>
    </citation>
    <scope>NUCLEOTIDE SEQUENCE [LARGE SCALE GENOMIC DNA]</scope>
    <source>
        <strain evidence="8 9">PYCC 4715</strain>
    </source>
</reference>
<keyword evidence="6" id="KW-0479">Metal-binding</keyword>
<dbReference type="PANTHER" id="PTHR20855">
    <property type="entry name" value="ADIPOR/PROGESTIN RECEPTOR-RELATED"/>
    <property type="match status" value="1"/>
</dbReference>
<dbReference type="PANTHER" id="PTHR20855:SF52">
    <property type="entry name" value="ADIPONECTIN RECEPTOR PROTEIN"/>
    <property type="match status" value="1"/>
</dbReference>
<keyword evidence="4 7" id="KW-1133">Transmembrane helix</keyword>
<evidence type="ECO:0000313" key="9">
    <source>
        <dbReference type="Proteomes" id="UP000182259"/>
    </source>
</evidence>
<dbReference type="EMBL" id="LT635770">
    <property type="protein sequence ID" value="SGZ58830.1"/>
    <property type="molecule type" value="Genomic_DNA"/>
</dbReference>
<feature type="binding site" evidence="6">
    <location>
        <position position="282"/>
    </location>
    <ligand>
        <name>Zn(2+)</name>
        <dbReference type="ChEBI" id="CHEBI:29105"/>
    </ligand>
</feature>
<organism evidence="8 9">
    <name type="scientific">Sungouiella intermedia</name>
    <dbReference type="NCBI Taxonomy" id="45354"/>
    <lineage>
        <taxon>Eukaryota</taxon>
        <taxon>Fungi</taxon>
        <taxon>Dikarya</taxon>
        <taxon>Ascomycota</taxon>
        <taxon>Saccharomycotina</taxon>
        <taxon>Pichiomycetes</taxon>
        <taxon>Metschnikowiaceae</taxon>
        <taxon>Sungouiella</taxon>
    </lineage>
</organism>
<feature type="binding site" evidence="6">
    <location>
        <position position="286"/>
    </location>
    <ligand>
        <name>Zn(2+)</name>
        <dbReference type="ChEBI" id="CHEBI:29105"/>
    </ligand>
</feature>
<comment type="subcellular location">
    <subcellularLocation>
        <location evidence="1">Membrane</location>
        <topology evidence="1">Multi-pass membrane protein</topology>
    </subcellularLocation>
</comment>
<dbReference type="InterPro" id="IPR004254">
    <property type="entry name" value="AdipoR/HlyIII-related"/>
</dbReference>
<feature type="transmembrane region" description="Helical" evidence="7">
    <location>
        <begin position="198"/>
        <end position="220"/>
    </location>
</feature>
<gene>
    <name evidence="8" type="ORF">SAMEA4029009_CIC11G00000003040</name>
</gene>
<accession>A0A1L0E2P7</accession>
<feature type="transmembrane region" description="Helical" evidence="7">
    <location>
        <begin position="232"/>
        <end position="251"/>
    </location>
</feature>
<dbReference type="Proteomes" id="UP000182259">
    <property type="component" value="Chromosome VII"/>
</dbReference>
<dbReference type="GO" id="GO:0038023">
    <property type="term" value="F:signaling receptor activity"/>
    <property type="evidence" value="ECO:0007669"/>
    <property type="project" value="TreeGrafter"/>
</dbReference>
<evidence type="ECO:0000256" key="5">
    <source>
        <dbReference type="ARBA" id="ARBA00023136"/>
    </source>
</evidence>
<feature type="transmembrane region" description="Helical" evidence="7">
    <location>
        <begin position="108"/>
        <end position="127"/>
    </location>
</feature>
<protein>
    <submittedName>
        <fullName evidence="8">CIC11C00000003040</fullName>
    </submittedName>
</protein>
<feature type="transmembrane region" description="Helical" evidence="7">
    <location>
        <begin position="139"/>
        <end position="161"/>
    </location>
</feature>
<sequence length="314" mass="36343">MELRQRSNHNSLDVNDNPEEQKRLYYFHELDEWQQDNHYILSGYVKETSSYLNCLKSLTYIHNETGNIYSHFVPSVLVAVFVGNFVGWEMEKYNNDLRYWEKLNFTQFGFAATFCLALSALFHLFKCHSPSVCKFGNQCDYLGIIIMITCSLISIMLFAFYDIPNWRNFYVSLFLALGGICTIVTFNKKFSTPQYRPFRSLMFILFGLSGVLPVLTAVSIFGVESASERSKAGWLIAEGFFYIFGASLYAMRIPERFSHKESDNRLLENPVSGKFDLFGHSHQIFHVMVVIAAFCHWKALVGCFEYLHTHTLKP</sequence>
<evidence type="ECO:0000256" key="1">
    <source>
        <dbReference type="ARBA" id="ARBA00004141"/>
    </source>
</evidence>
<keyword evidence="3 7" id="KW-0812">Transmembrane</keyword>
<name>A0A1L0E2P7_9ASCO</name>
<evidence type="ECO:0000256" key="3">
    <source>
        <dbReference type="ARBA" id="ARBA00022692"/>
    </source>
</evidence>
<dbReference type="GO" id="GO:0046872">
    <property type="term" value="F:metal ion binding"/>
    <property type="evidence" value="ECO:0007669"/>
    <property type="project" value="UniProtKB-KW"/>
</dbReference>
<comment type="similarity">
    <text evidence="2">Belongs to the ADIPOR family.</text>
</comment>
<evidence type="ECO:0000256" key="2">
    <source>
        <dbReference type="ARBA" id="ARBA00007018"/>
    </source>
</evidence>
<feature type="binding site" evidence="6">
    <location>
        <position position="123"/>
    </location>
    <ligand>
        <name>Zn(2+)</name>
        <dbReference type="ChEBI" id="CHEBI:29105"/>
    </ligand>
</feature>
<evidence type="ECO:0000256" key="7">
    <source>
        <dbReference type="SAM" id="Phobius"/>
    </source>
</evidence>
<dbReference type="GO" id="GO:0016020">
    <property type="term" value="C:membrane"/>
    <property type="evidence" value="ECO:0007669"/>
    <property type="project" value="UniProtKB-SubCell"/>
</dbReference>
<keyword evidence="5 7" id="KW-0472">Membrane</keyword>
<keyword evidence="6" id="KW-0862">Zinc</keyword>
<dbReference type="Pfam" id="PF03006">
    <property type="entry name" value="HlyIII"/>
    <property type="match status" value="1"/>
</dbReference>
<evidence type="ECO:0000313" key="8">
    <source>
        <dbReference type="EMBL" id="SGZ58830.1"/>
    </source>
</evidence>
<feature type="transmembrane region" description="Helical" evidence="7">
    <location>
        <begin position="68"/>
        <end position="88"/>
    </location>
</feature>
<evidence type="ECO:0000256" key="6">
    <source>
        <dbReference type="PIRSR" id="PIRSR604254-1"/>
    </source>
</evidence>